<keyword evidence="2" id="KW-1185">Reference proteome</keyword>
<evidence type="ECO:0000313" key="1">
    <source>
        <dbReference type="EMBL" id="KAL2850709.1"/>
    </source>
</evidence>
<gene>
    <name evidence="1" type="ORF">BJY01DRAFT_209579</name>
</gene>
<proteinExistence type="predicted"/>
<name>A0ABR4KFY3_9EURO</name>
<evidence type="ECO:0000313" key="2">
    <source>
        <dbReference type="Proteomes" id="UP001610446"/>
    </source>
</evidence>
<dbReference type="EMBL" id="JBFXLU010000034">
    <property type="protein sequence ID" value="KAL2850709.1"/>
    <property type="molecule type" value="Genomic_DNA"/>
</dbReference>
<reference evidence="1 2" key="1">
    <citation type="submission" date="2024-07" db="EMBL/GenBank/DDBJ databases">
        <title>Section-level genome sequencing and comparative genomics of Aspergillus sections Usti and Cavernicolus.</title>
        <authorList>
            <consortium name="Lawrence Berkeley National Laboratory"/>
            <person name="Nybo J.L."/>
            <person name="Vesth T.C."/>
            <person name="Theobald S."/>
            <person name="Frisvad J.C."/>
            <person name="Larsen T.O."/>
            <person name="Kjaerboelling I."/>
            <person name="Rothschild-Mancinelli K."/>
            <person name="Lyhne E.K."/>
            <person name="Kogle M.E."/>
            <person name="Barry K."/>
            <person name="Clum A."/>
            <person name="Na H."/>
            <person name="Ledsgaard L."/>
            <person name="Lin J."/>
            <person name="Lipzen A."/>
            <person name="Kuo A."/>
            <person name="Riley R."/>
            <person name="Mondo S."/>
            <person name="Labutti K."/>
            <person name="Haridas S."/>
            <person name="Pangalinan J."/>
            <person name="Salamov A.A."/>
            <person name="Simmons B.A."/>
            <person name="Magnuson J.K."/>
            <person name="Chen J."/>
            <person name="Drula E."/>
            <person name="Henrissat B."/>
            <person name="Wiebenga A."/>
            <person name="Lubbers R.J."/>
            <person name="Gomes A.C."/>
            <person name="Makela M.R."/>
            <person name="Stajich J."/>
            <person name="Grigoriev I.V."/>
            <person name="Mortensen U.H."/>
            <person name="De Vries R.P."/>
            <person name="Baker S.E."/>
            <person name="Andersen M.R."/>
        </authorList>
    </citation>
    <scope>NUCLEOTIDE SEQUENCE [LARGE SCALE GENOMIC DNA]</scope>
    <source>
        <strain evidence="1 2">CBS 123904</strain>
    </source>
</reference>
<protein>
    <recommendedName>
        <fullName evidence="3">Cyanovirin-N domain-containing protein</fullName>
    </recommendedName>
</protein>
<organism evidence="1 2">
    <name type="scientific">Aspergillus pseudoustus</name>
    <dbReference type="NCBI Taxonomy" id="1810923"/>
    <lineage>
        <taxon>Eukaryota</taxon>
        <taxon>Fungi</taxon>
        <taxon>Dikarya</taxon>
        <taxon>Ascomycota</taxon>
        <taxon>Pezizomycotina</taxon>
        <taxon>Eurotiomycetes</taxon>
        <taxon>Eurotiomycetidae</taxon>
        <taxon>Eurotiales</taxon>
        <taxon>Aspergillaceae</taxon>
        <taxon>Aspergillus</taxon>
        <taxon>Aspergillus subgen. Nidulantes</taxon>
    </lineage>
</organism>
<dbReference type="Proteomes" id="UP001610446">
    <property type="component" value="Unassembled WGS sequence"/>
</dbReference>
<sequence>MAVACKTVTFFPRTGPQPVLWTCKIDRRRDDFCLTSGLCLGQVSGYTGLILQNSCTNSS</sequence>
<accession>A0ABR4KFY3</accession>
<comment type="caution">
    <text evidence="1">The sequence shown here is derived from an EMBL/GenBank/DDBJ whole genome shotgun (WGS) entry which is preliminary data.</text>
</comment>
<evidence type="ECO:0008006" key="3">
    <source>
        <dbReference type="Google" id="ProtNLM"/>
    </source>
</evidence>